<protein>
    <submittedName>
        <fullName evidence="2">Helix-turn-helix XRE-family like protein</fullName>
    </submittedName>
</protein>
<dbReference type="CDD" id="cd00093">
    <property type="entry name" value="HTH_XRE"/>
    <property type="match status" value="1"/>
</dbReference>
<reference evidence="2" key="1">
    <citation type="journal article" date="2021" name="Proc. Natl. Acad. Sci. U.S.A.">
        <title>A Catalog of Tens of Thousands of Viruses from Human Metagenomes Reveals Hidden Associations with Chronic Diseases.</title>
        <authorList>
            <person name="Tisza M.J."/>
            <person name="Buck C.B."/>
        </authorList>
    </citation>
    <scope>NUCLEOTIDE SEQUENCE</scope>
    <source>
        <strain evidence="2">Ct2773</strain>
    </source>
</reference>
<accession>A0A8S5QR50</accession>
<dbReference type="GO" id="GO:0003677">
    <property type="term" value="F:DNA binding"/>
    <property type="evidence" value="ECO:0007669"/>
    <property type="project" value="InterPro"/>
</dbReference>
<dbReference type="Gene3D" id="1.10.260.40">
    <property type="entry name" value="lambda repressor-like DNA-binding domains"/>
    <property type="match status" value="1"/>
</dbReference>
<dbReference type="Pfam" id="PF01381">
    <property type="entry name" value="HTH_3"/>
    <property type="match status" value="1"/>
</dbReference>
<dbReference type="InterPro" id="IPR010982">
    <property type="entry name" value="Lambda_DNA-bd_dom_sf"/>
</dbReference>
<dbReference type="InterPro" id="IPR001387">
    <property type="entry name" value="Cro/C1-type_HTH"/>
</dbReference>
<dbReference type="SUPFAM" id="SSF47413">
    <property type="entry name" value="lambda repressor-like DNA-binding domains"/>
    <property type="match status" value="1"/>
</dbReference>
<name>A0A8S5QR50_9CAUD</name>
<feature type="domain" description="HTH cro/C1-type" evidence="1">
    <location>
        <begin position="7"/>
        <end position="62"/>
    </location>
</feature>
<dbReference type="SMART" id="SM00530">
    <property type="entry name" value="HTH_XRE"/>
    <property type="match status" value="1"/>
</dbReference>
<dbReference type="EMBL" id="BK015717">
    <property type="protein sequence ID" value="DAE21743.1"/>
    <property type="molecule type" value="Genomic_DNA"/>
</dbReference>
<sequence>MAFTDNLQSLMSAKGISRRKLAKECGISPSAVNSWFNRSAENISLQTLKKLSEYFGISIEELVHGTKTRRELVFTSDTYTEEELAQIKQFAHFLIGQRERND</sequence>
<dbReference type="PROSITE" id="PS50943">
    <property type="entry name" value="HTH_CROC1"/>
    <property type="match status" value="1"/>
</dbReference>
<organism evidence="2">
    <name type="scientific">Siphoviridae sp. ct2773</name>
    <dbReference type="NCBI Taxonomy" id="2826275"/>
    <lineage>
        <taxon>Viruses</taxon>
        <taxon>Duplodnaviria</taxon>
        <taxon>Heunggongvirae</taxon>
        <taxon>Uroviricota</taxon>
        <taxon>Caudoviricetes</taxon>
    </lineage>
</organism>
<evidence type="ECO:0000259" key="1">
    <source>
        <dbReference type="PROSITE" id="PS50943"/>
    </source>
</evidence>
<evidence type="ECO:0000313" key="2">
    <source>
        <dbReference type="EMBL" id="DAE21743.1"/>
    </source>
</evidence>
<proteinExistence type="predicted"/>